<dbReference type="PANTHER" id="PTHR37720:SF2">
    <property type="entry name" value="OS10G0481400 PROTEIN"/>
    <property type="match status" value="1"/>
</dbReference>
<dbReference type="Proteomes" id="UP001604277">
    <property type="component" value="Unassembled WGS sequence"/>
</dbReference>
<proteinExistence type="predicted"/>
<evidence type="ECO:0008006" key="3">
    <source>
        <dbReference type="Google" id="ProtNLM"/>
    </source>
</evidence>
<evidence type="ECO:0000313" key="2">
    <source>
        <dbReference type="Proteomes" id="UP001604277"/>
    </source>
</evidence>
<evidence type="ECO:0000313" key="1">
    <source>
        <dbReference type="EMBL" id="KAL2513836.1"/>
    </source>
</evidence>
<sequence>MPPQHEVPEKRNNKFDILTQEHLLGAALGSILTGVIIFQQWKSIYESISQTQSQPHEPIFGRRSRQELAHIWNKAVDKTLGPIQGRESSSFFSAKLSIFPQAASKDGELIMS</sequence>
<gene>
    <name evidence="1" type="ORF">Fot_27807</name>
</gene>
<name>A0ABD1TM78_9LAMI</name>
<dbReference type="EMBL" id="JBFOLJ010000008">
    <property type="protein sequence ID" value="KAL2513836.1"/>
    <property type="molecule type" value="Genomic_DNA"/>
</dbReference>
<organism evidence="1 2">
    <name type="scientific">Forsythia ovata</name>
    <dbReference type="NCBI Taxonomy" id="205694"/>
    <lineage>
        <taxon>Eukaryota</taxon>
        <taxon>Viridiplantae</taxon>
        <taxon>Streptophyta</taxon>
        <taxon>Embryophyta</taxon>
        <taxon>Tracheophyta</taxon>
        <taxon>Spermatophyta</taxon>
        <taxon>Magnoliopsida</taxon>
        <taxon>eudicotyledons</taxon>
        <taxon>Gunneridae</taxon>
        <taxon>Pentapetalae</taxon>
        <taxon>asterids</taxon>
        <taxon>lamiids</taxon>
        <taxon>Lamiales</taxon>
        <taxon>Oleaceae</taxon>
        <taxon>Forsythieae</taxon>
        <taxon>Forsythia</taxon>
    </lineage>
</organism>
<comment type="caution">
    <text evidence="1">The sequence shown here is derived from an EMBL/GenBank/DDBJ whole genome shotgun (WGS) entry which is preliminary data.</text>
</comment>
<reference evidence="2" key="1">
    <citation type="submission" date="2024-07" db="EMBL/GenBank/DDBJ databases">
        <title>Two chromosome-level genome assemblies of Korean endemic species Abeliophyllum distichum and Forsythia ovata (Oleaceae).</title>
        <authorList>
            <person name="Jang H."/>
        </authorList>
    </citation>
    <scope>NUCLEOTIDE SEQUENCE [LARGE SCALE GENOMIC DNA]</scope>
</reference>
<dbReference type="PANTHER" id="PTHR37720">
    <property type="entry name" value="OS10G0481400 PROTEIN"/>
    <property type="match status" value="1"/>
</dbReference>
<keyword evidence="2" id="KW-1185">Reference proteome</keyword>
<accession>A0ABD1TM78</accession>
<protein>
    <recommendedName>
        <fullName evidence="3">ATP synthase protein MI25</fullName>
    </recommendedName>
</protein>
<dbReference type="AlphaFoldDB" id="A0ABD1TM78"/>